<evidence type="ECO:0000313" key="3">
    <source>
        <dbReference type="Proteomes" id="UP000780801"/>
    </source>
</evidence>
<dbReference type="InterPro" id="IPR036703">
    <property type="entry name" value="MOB_kinase_act_sf"/>
</dbReference>
<evidence type="ECO:0000256" key="1">
    <source>
        <dbReference type="PIRSR" id="PIRSR605301-1"/>
    </source>
</evidence>
<dbReference type="AlphaFoldDB" id="A0A9P6FYF5"/>
<comment type="caution">
    <text evidence="2">The sequence shown here is derived from an EMBL/GenBank/DDBJ whole genome shotgun (WGS) entry which is preliminary data.</text>
</comment>
<dbReference type="OrthoDB" id="8170117at2759"/>
<keyword evidence="2" id="KW-0808">Transferase</keyword>
<dbReference type="GO" id="GO:0016301">
    <property type="term" value="F:kinase activity"/>
    <property type="evidence" value="ECO:0007669"/>
    <property type="project" value="UniProtKB-KW"/>
</dbReference>
<gene>
    <name evidence="2" type="primary">MOB1B</name>
    <name evidence="2" type="ORF">BGW38_009497</name>
</gene>
<sequence>MPFRFPCNPVFDFYVYVNMFYGSISDFCTDRDCPIMSAGPGFEYPLLDGQKKASKPTAPQYILVALSSIQDLINDENVFPTKDGNEFPATFRQNVKTIFKQLMRIFAHMYHSHFDKMLPLYQEGHLNSLFAHFVRFAREFDLLEKKDMLPMQELVDFFGNEGILN</sequence>
<dbReference type="Gene3D" id="1.20.140.30">
    <property type="entry name" value="MOB kinase activator"/>
    <property type="match status" value="1"/>
</dbReference>
<dbReference type="Pfam" id="PF03637">
    <property type="entry name" value="Mob1_phocein"/>
    <property type="match status" value="1"/>
</dbReference>
<feature type="binding site" evidence="1">
    <location>
        <position position="28"/>
    </location>
    <ligand>
        <name>Zn(2+)</name>
        <dbReference type="ChEBI" id="CHEBI:29105"/>
    </ligand>
</feature>
<dbReference type="SMART" id="SM01388">
    <property type="entry name" value="Mob1_phocein"/>
    <property type="match status" value="1"/>
</dbReference>
<feature type="binding site" evidence="1">
    <location>
        <position position="108"/>
    </location>
    <ligand>
        <name>Zn(2+)</name>
        <dbReference type="ChEBI" id="CHEBI:29105"/>
    </ligand>
</feature>
<keyword evidence="2" id="KW-0418">Kinase</keyword>
<dbReference type="Proteomes" id="UP000780801">
    <property type="component" value="Unassembled WGS sequence"/>
</dbReference>
<reference evidence="2" key="1">
    <citation type="journal article" date="2020" name="Fungal Divers.">
        <title>Resolving the Mortierellaceae phylogeny through synthesis of multi-gene phylogenetics and phylogenomics.</title>
        <authorList>
            <person name="Vandepol N."/>
            <person name="Liber J."/>
            <person name="Desiro A."/>
            <person name="Na H."/>
            <person name="Kennedy M."/>
            <person name="Barry K."/>
            <person name="Grigoriev I.V."/>
            <person name="Miller A.N."/>
            <person name="O'Donnell K."/>
            <person name="Stajich J.E."/>
            <person name="Bonito G."/>
        </authorList>
    </citation>
    <scope>NUCLEOTIDE SEQUENCE</scope>
    <source>
        <strain evidence="2">KOD1015</strain>
    </source>
</reference>
<keyword evidence="3" id="KW-1185">Reference proteome</keyword>
<name>A0A9P6FYF5_9FUNG</name>
<dbReference type="InterPro" id="IPR005301">
    <property type="entry name" value="MOB_kinase_act_fam"/>
</dbReference>
<dbReference type="PANTHER" id="PTHR22599">
    <property type="entry name" value="MPS ONE BINDER KINASE ACTIVATOR-LIKE MOB"/>
    <property type="match status" value="1"/>
</dbReference>
<dbReference type="SUPFAM" id="SSF101152">
    <property type="entry name" value="Mob1/phocein"/>
    <property type="match status" value="1"/>
</dbReference>
<protein>
    <submittedName>
        <fullName evidence="2">MOB kinase activator 1B</fullName>
    </submittedName>
</protein>
<evidence type="ECO:0000313" key="2">
    <source>
        <dbReference type="EMBL" id="KAF9583426.1"/>
    </source>
</evidence>
<feature type="binding site" evidence="1">
    <location>
        <position position="113"/>
    </location>
    <ligand>
        <name>Zn(2+)</name>
        <dbReference type="ChEBI" id="CHEBI:29105"/>
    </ligand>
</feature>
<feature type="binding site" evidence="1">
    <location>
        <position position="33"/>
    </location>
    <ligand>
        <name>Zn(2+)</name>
        <dbReference type="ChEBI" id="CHEBI:29105"/>
    </ligand>
</feature>
<accession>A0A9P6FYF5</accession>
<organism evidence="2 3">
    <name type="scientific">Lunasporangiospora selenospora</name>
    <dbReference type="NCBI Taxonomy" id="979761"/>
    <lineage>
        <taxon>Eukaryota</taxon>
        <taxon>Fungi</taxon>
        <taxon>Fungi incertae sedis</taxon>
        <taxon>Mucoromycota</taxon>
        <taxon>Mortierellomycotina</taxon>
        <taxon>Mortierellomycetes</taxon>
        <taxon>Mortierellales</taxon>
        <taxon>Mortierellaceae</taxon>
        <taxon>Lunasporangiospora</taxon>
    </lineage>
</organism>
<keyword evidence="1" id="KW-0479">Metal-binding</keyword>
<proteinExistence type="predicted"/>
<dbReference type="EMBL" id="JAABOA010000702">
    <property type="protein sequence ID" value="KAF9583426.1"/>
    <property type="molecule type" value="Genomic_DNA"/>
</dbReference>
<keyword evidence="1" id="KW-0862">Zinc</keyword>